<dbReference type="CDD" id="cd00854">
    <property type="entry name" value="NagA"/>
    <property type="match status" value="1"/>
</dbReference>
<feature type="binding site" evidence="7">
    <location>
        <begin position="310"/>
        <end position="312"/>
    </location>
    <ligand>
        <name>substrate</name>
    </ligand>
</feature>
<dbReference type="EMBL" id="NXEJ01000014">
    <property type="protein sequence ID" value="POO48515.1"/>
    <property type="molecule type" value="Genomic_DNA"/>
</dbReference>
<feature type="binding site" evidence="8">
    <location>
        <position position="197"/>
    </location>
    <ligand>
        <name>Zn(2+)</name>
        <dbReference type="ChEBI" id="CHEBI:29105"/>
    </ligand>
</feature>
<evidence type="ECO:0000313" key="13">
    <source>
        <dbReference type="Proteomes" id="UP001277561"/>
    </source>
</evidence>
<dbReference type="AlphaFoldDB" id="A0AAE5RSF8"/>
<dbReference type="GO" id="GO:0006046">
    <property type="term" value="P:N-acetylglucosamine catabolic process"/>
    <property type="evidence" value="ECO:0007669"/>
    <property type="project" value="TreeGrafter"/>
</dbReference>
<dbReference type="EC" id="3.5.1.25" evidence="10"/>
<dbReference type="InterPro" id="IPR032466">
    <property type="entry name" value="Metal_Hydrolase"/>
</dbReference>
<accession>A0AAE5RSF8</accession>
<dbReference type="Proteomes" id="UP000237447">
    <property type="component" value="Unassembled WGS sequence"/>
</dbReference>
<evidence type="ECO:0000256" key="2">
    <source>
        <dbReference type="ARBA" id="ARBA00022723"/>
    </source>
</evidence>
<dbReference type="PANTHER" id="PTHR11113:SF14">
    <property type="entry name" value="N-ACETYLGLUCOSAMINE-6-PHOSPHATE DEACETYLASE"/>
    <property type="match status" value="1"/>
</dbReference>
<reference evidence="11 12" key="1">
    <citation type="journal article" date="2018" name="Syst. Appl. Microbiol.">
        <title>Agrobacterium rosae sp. nov., isolated from galls on different agricultural crops.</title>
        <authorList>
            <person name="Kuzmanovic N."/>
            <person name="Pulawska J."/>
            <person name="Smalla K."/>
            <person name="Nesme X."/>
        </authorList>
    </citation>
    <scope>NUCLEOTIDE SEQUENCE [LARGE SCALE GENOMIC DNA]</scope>
    <source>
        <strain evidence="11 12">NCPPB 1650</strain>
    </source>
</reference>
<evidence type="ECO:0000256" key="4">
    <source>
        <dbReference type="ARBA" id="ARBA00023277"/>
    </source>
</evidence>
<dbReference type="Gene3D" id="3.20.20.140">
    <property type="entry name" value="Metal-dependent hydrolases"/>
    <property type="match status" value="1"/>
</dbReference>
<keyword evidence="2 8" id="KW-0479">Metal-binding</keyword>
<name>A0AAE5RSF8_9HYPH</name>
<feature type="active site" description="Proton donor/acceptor" evidence="6">
    <location>
        <position position="277"/>
    </location>
</feature>
<dbReference type="Gene3D" id="2.30.40.10">
    <property type="entry name" value="Urease, subunit C, domain 1"/>
    <property type="match status" value="1"/>
</dbReference>
<proteinExistence type="inferred from homology"/>
<gene>
    <name evidence="11" type="primary">nagA</name>
    <name evidence="11" type="ORF">CPJ18_25565</name>
    <name evidence="10" type="ORF">RMS29_24355</name>
</gene>
<dbReference type="GeneID" id="86882637"/>
<reference evidence="10 13" key="2">
    <citation type="journal article" date="2023" name="Phytobiomes J">
        <title>Deciphering the key players within the bacterial microbiota associated with aerial crown gall tumors on rhododendron: Insights into the gallobiome.</title>
        <authorList>
            <person name="Kuzmanovic N."/>
            <person name="Nesme J."/>
            <person name="Wolf J."/>
            <person name="Neumann-Schaal M."/>
            <person name="Petersen J."/>
            <person name="Fernandez-Gnecco G."/>
            <person name="Sproeer C."/>
            <person name="Bunk B."/>
            <person name="Overmann J."/>
            <person name="Sorensen S.J."/>
            <person name="Idczak E."/>
            <person name="Smalla K."/>
        </authorList>
    </citation>
    <scope>NUCLEOTIDE SEQUENCE [LARGE SCALE GENOMIC DNA]</scope>
    <source>
        <strain evidence="13">rho-14.1</strain>
        <strain evidence="10">Rho-14.1</strain>
    </source>
</reference>
<feature type="domain" description="Amidohydrolase-related" evidence="9">
    <location>
        <begin position="54"/>
        <end position="381"/>
    </location>
</feature>
<dbReference type="Pfam" id="PF01979">
    <property type="entry name" value="Amidohydro_1"/>
    <property type="match status" value="1"/>
</dbReference>
<dbReference type="EMBL" id="JAVRAD010000016">
    <property type="protein sequence ID" value="MDX8332343.1"/>
    <property type="molecule type" value="Genomic_DNA"/>
</dbReference>
<evidence type="ECO:0000256" key="7">
    <source>
        <dbReference type="PIRSR" id="PIRSR038994-2"/>
    </source>
</evidence>
<dbReference type="InterPro" id="IPR011059">
    <property type="entry name" value="Metal-dep_hydrolase_composite"/>
</dbReference>
<feature type="binding site" evidence="8">
    <location>
        <position position="131"/>
    </location>
    <ligand>
        <name>Zn(2+)</name>
        <dbReference type="ChEBI" id="CHEBI:29105"/>
    </ligand>
</feature>
<organism evidence="11 12">
    <name type="scientific">Agrobacterium rosae</name>
    <dbReference type="NCBI Taxonomy" id="1972867"/>
    <lineage>
        <taxon>Bacteria</taxon>
        <taxon>Pseudomonadati</taxon>
        <taxon>Pseudomonadota</taxon>
        <taxon>Alphaproteobacteria</taxon>
        <taxon>Hyphomicrobiales</taxon>
        <taxon>Rhizobiaceae</taxon>
        <taxon>Rhizobium/Agrobacterium group</taxon>
        <taxon>Agrobacterium</taxon>
    </lineage>
</organism>
<evidence type="ECO:0000259" key="9">
    <source>
        <dbReference type="Pfam" id="PF01979"/>
    </source>
</evidence>
<evidence type="ECO:0000313" key="10">
    <source>
        <dbReference type="EMBL" id="MDX8332343.1"/>
    </source>
</evidence>
<dbReference type="InterPro" id="IPR006680">
    <property type="entry name" value="Amidohydro-rel"/>
</dbReference>
<evidence type="ECO:0000256" key="8">
    <source>
        <dbReference type="PIRSR" id="PIRSR038994-3"/>
    </source>
</evidence>
<comment type="cofactor">
    <cofactor evidence="8">
        <name>a divalent metal cation</name>
        <dbReference type="ChEBI" id="CHEBI:60240"/>
    </cofactor>
    <text evidence="8">Binds 1 divalent metal cation per subunit.</text>
</comment>
<evidence type="ECO:0000256" key="5">
    <source>
        <dbReference type="PIRNR" id="PIRNR038994"/>
    </source>
</evidence>
<dbReference type="InterPro" id="IPR003764">
    <property type="entry name" value="GlcNAc_6-P_deAcase"/>
</dbReference>
<dbReference type="RefSeq" id="WP_103660422.1">
    <property type="nucleotide sequence ID" value="NZ_CP192765.1"/>
</dbReference>
<dbReference type="PIRSF" id="PIRSF038994">
    <property type="entry name" value="NagA"/>
    <property type="match status" value="1"/>
</dbReference>
<dbReference type="GO" id="GO:0008448">
    <property type="term" value="F:N-acetylglucosamine-6-phosphate deacetylase activity"/>
    <property type="evidence" value="ECO:0007669"/>
    <property type="project" value="UniProtKB-EC"/>
</dbReference>
<evidence type="ECO:0000313" key="12">
    <source>
        <dbReference type="Proteomes" id="UP000237447"/>
    </source>
</evidence>
<evidence type="ECO:0000313" key="11">
    <source>
        <dbReference type="EMBL" id="POO48515.1"/>
    </source>
</evidence>
<feature type="binding site" evidence="7">
    <location>
        <position position="229"/>
    </location>
    <ligand>
        <name>substrate</name>
    </ligand>
</feature>
<evidence type="ECO:0000256" key="1">
    <source>
        <dbReference type="ARBA" id="ARBA00010716"/>
    </source>
</evidence>
<keyword evidence="13" id="KW-1185">Reference proteome</keyword>
<keyword evidence="4 5" id="KW-0119">Carbohydrate metabolism</keyword>
<feature type="binding site" evidence="7">
    <location>
        <begin position="221"/>
        <end position="222"/>
    </location>
    <ligand>
        <name>substrate</name>
    </ligand>
</feature>
<dbReference type="SUPFAM" id="SSF51338">
    <property type="entry name" value="Composite domain of metallo-dependent hydrolases"/>
    <property type="match status" value="1"/>
</dbReference>
<keyword evidence="3 5" id="KW-0378">Hydrolase</keyword>
<evidence type="ECO:0000256" key="6">
    <source>
        <dbReference type="PIRSR" id="PIRSR038994-1"/>
    </source>
</evidence>
<evidence type="ECO:0000256" key="3">
    <source>
        <dbReference type="ARBA" id="ARBA00022801"/>
    </source>
</evidence>
<feature type="binding site" evidence="7">
    <location>
        <position position="142"/>
    </location>
    <ligand>
        <name>substrate</name>
    </ligand>
</feature>
<protein>
    <submittedName>
        <fullName evidence="11">N-acetylglucosamine-6-phosphate deacetylase</fullName>
        <ecNumber evidence="10">3.5.1.25</ecNumber>
    </submittedName>
</protein>
<dbReference type="SUPFAM" id="SSF51556">
    <property type="entry name" value="Metallo-dependent hydrolases"/>
    <property type="match status" value="1"/>
</dbReference>
<feature type="binding site" evidence="8">
    <location>
        <position position="218"/>
    </location>
    <ligand>
        <name>Zn(2+)</name>
        <dbReference type="ChEBI" id="CHEBI:29105"/>
    </ligand>
</feature>
<feature type="binding site" evidence="7">
    <location>
        <position position="253"/>
    </location>
    <ligand>
        <name>substrate</name>
    </ligand>
</feature>
<sequence>MSAPTAVSAARIFDGTRWCENSAVLISDGRIDTIVGIDEVPRGCRRQDYDDQLIVPGFIDLQVNGGGGIRFGEETSAEAIRAITAAHACFGTTKLLPTLITDTPEVTMRALEGGREARAKGIPGFLGLHLEGPHLSLERKGAHNPTFIRPMTDSDLQFICGYRQEGGFILATVAPENVTTEQVAALAKEGVVVSIGHSNASAATVKSYFDAGASMVTHLFNAMSPLGNREPGIVGAALDDGRVHAGLIADGIHVDPKTISVALRAKLSPGQIFLVTDAMQTIGTSLKRFELNGRVIHRCAGTLTLDDGTLAGADVDMLTSIRFIHLVVGLSLEAAISLASSAPARAAGVDEYFGSLKPSYIADFVVLSRELEHVDTWIDGKKFMRP</sequence>
<dbReference type="GO" id="GO:0046872">
    <property type="term" value="F:metal ion binding"/>
    <property type="evidence" value="ECO:0007669"/>
    <property type="project" value="UniProtKB-KW"/>
</dbReference>
<comment type="similarity">
    <text evidence="1 5">Belongs to the metallo-dependent hydrolases superfamily. NagA family.</text>
</comment>
<dbReference type="PANTHER" id="PTHR11113">
    <property type="entry name" value="N-ACETYLGLUCOSAMINE-6-PHOSPHATE DEACETYLASE"/>
    <property type="match status" value="1"/>
</dbReference>
<dbReference type="Proteomes" id="UP001277561">
    <property type="component" value="Unassembled WGS sequence"/>
</dbReference>
<dbReference type="NCBIfam" id="TIGR00221">
    <property type="entry name" value="nagA"/>
    <property type="match status" value="1"/>
</dbReference>
<comment type="caution">
    <text evidence="11">The sequence shown here is derived from an EMBL/GenBank/DDBJ whole genome shotgun (WGS) entry which is preliminary data.</text>
</comment>